<dbReference type="OrthoDB" id="9799175at2"/>
<dbReference type="STRING" id="237679.SAMN04488072_106283"/>
<dbReference type="PANTHER" id="PTHR33154">
    <property type="entry name" value="TRANSCRIPTIONAL REGULATOR, ARSR FAMILY"/>
    <property type="match status" value="1"/>
</dbReference>
<evidence type="ECO:0000313" key="6">
    <source>
        <dbReference type="Proteomes" id="UP000198642"/>
    </source>
</evidence>
<dbReference type="CDD" id="cd00090">
    <property type="entry name" value="HTH_ARSR"/>
    <property type="match status" value="1"/>
</dbReference>
<dbReference type="InterPro" id="IPR036388">
    <property type="entry name" value="WH-like_DNA-bd_sf"/>
</dbReference>
<dbReference type="PRINTS" id="PR00778">
    <property type="entry name" value="HTHARSR"/>
</dbReference>
<keyword evidence="2 5" id="KW-0238">DNA-binding</keyword>
<dbReference type="Proteomes" id="UP000198642">
    <property type="component" value="Unassembled WGS sequence"/>
</dbReference>
<dbReference type="InterPro" id="IPR051081">
    <property type="entry name" value="HTH_MetalResp_TranReg"/>
</dbReference>
<feature type="domain" description="HTH arsR-type" evidence="4">
    <location>
        <begin position="1"/>
        <end position="90"/>
    </location>
</feature>
<dbReference type="PROSITE" id="PS50987">
    <property type="entry name" value="HTH_ARSR_2"/>
    <property type="match status" value="1"/>
</dbReference>
<dbReference type="InterPro" id="IPR001845">
    <property type="entry name" value="HTH_ArsR_DNA-bd_dom"/>
</dbReference>
<proteinExistence type="predicted"/>
<keyword evidence="1" id="KW-0805">Transcription regulation</keyword>
<evidence type="ECO:0000256" key="3">
    <source>
        <dbReference type="ARBA" id="ARBA00023163"/>
    </source>
</evidence>
<sequence>MKPTTSIFDIISEPNRRLILDLLRNNNYSVNELVSLTGMSQPRVSKHLRILKEAELVKVQRKAQQHVYYLCPYPLSEVDKWLDPYRKFWQDNLESLDEFLKKGDKE</sequence>
<keyword evidence="3" id="KW-0804">Transcription</keyword>
<dbReference type="GO" id="GO:0003677">
    <property type="term" value="F:DNA binding"/>
    <property type="evidence" value="ECO:0007669"/>
    <property type="project" value="UniProtKB-KW"/>
</dbReference>
<dbReference type="SUPFAM" id="SSF46785">
    <property type="entry name" value="Winged helix' DNA-binding domain"/>
    <property type="match status" value="1"/>
</dbReference>
<dbReference type="InterPro" id="IPR011991">
    <property type="entry name" value="ArsR-like_HTH"/>
</dbReference>
<dbReference type="RefSeq" id="WP_090237056.1">
    <property type="nucleotide sequence ID" value="NZ_FOJW01000006.1"/>
</dbReference>
<evidence type="ECO:0000259" key="4">
    <source>
        <dbReference type="PROSITE" id="PS50987"/>
    </source>
</evidence>
<evidence type="ECO:0000256" key="2">
    <source>
        <dbReference type="ARBA" id="ARBA00023125"/>
    </source>
</evidence>
<keyword evidence="6" id="KW-1185">Reference proteome</keyword>
<dbReference type="PANTHER" id="PTHR33154:SF33">
    <property type="entry name" value="TRANSCRIPTIONAL REPRESSOR SDPR"/>
    <property type="match status" value="1"/>
</dbReference>
<name>A0A1I0Y6E0_9BACI</name>
<reference evidence="5 6" key="1">
    <citation type="submission" date="2016-10" db="EMBL/GenBank/DDBJ databases">
        <authorList>
            <person name="de Groot N.N."/>
        </authorList>
    </citation>
    <scope>NUCLEOTIDE SEQUENCE [LARGE SCALE GENOMIC DNA]</scope>
    <source>
        <strain evidence="5 6">CGMCC 1.3702</strain>
    </source>
</reference>
<dbReference type="SMART" id="SM00418">
    <property type="entry name" value="HTH_ARSR"/>
    <property type="match status" value="1"/>
</dbReference>
<dbReference type="GO" id="GO:0003700">
    <property type="term" value="F:DNA-binding transcription factor activity"/>
    <property type="evidence" value="ECO:0007669"/>
    <property type="project" value="InterPro"/>
</dbReference>
<gene>
    <name evidence="5" type="ORF">SAMN04488072_106283</name>
</gene>
<organism evidence="5 6">
    <name type="scientific">Lentibacillus halodurans</name>
    <dbReference type="NCBI Taxonomy" id="237679"/>
    <lineage>
        <taxon>Bacteria</taxon>
        <taxon>Bacillati</taxon>
        <taxon>Bacillota</taxon>
        <taxon>Bacilli</taxon>
        <taxon>Bacillales</taxon>
        <taxon>Bacillaceae</taxon>
        <taxon>Lentibacillus</taxon>
    </lineage>
</organism>
<dbReference type="Gene3D" id="1.10.10.10">
    <property type="entry name" value="Winged helix-like DNA-binding domain superfamily/Winged helix DNA-binding domain"/>
    <property type="match status" value="1"/>
</dbReference>
<dbReference type="AlphaFoldDB" id="A0A1I0Y6E0"/>
<dbReference type="Pfam" id="PF01022">
    <property type="entry name" value="HTH_5"/>
    <property type="match status" value="1"/>
</dbReference>
<dbReference type="NCBIfam" id="NF033788">
    <property type="entry name" value="HTH_metalloreg"/>
    <property type="match status" value="1"/>
</dbReference>
<protein>
    <submittedName>
        <fullName evidence="5">DNA-binding transcriptional regulator, ArsR family</fullName>
    </submittedName>
</protein>
<dbReference type="EMBL" id="FOJW01000006">
    <property type="protein sequence ID" value="SFB08774.1"/>
    <property type="molecule type" value="Genomic_DNA"/>
</dbReference>
<accession>A0A1I0Y6E0</accession>
<dbReference type="InterPro" id="IPR036390">
    <property type="entry name" value="WH_DNA-bd_sf"/>
</dbReference>
<evidence type="ECO:0000256" key="1">
    <source>
        <dbReference type="ARBA" id="ARBA00023015"/>
    </source>
</evidence>
<evidence type="ECO:0000313" key="5">
    <source>
        <dbReference type="EMBL" id="SFB08774.1"/>
    </source>
</evidence>